<protein>
    <submittedName>
        <fullName evidence="2">Uncharacterized protein</fullName>
    </submittedName>
</protein>
<sequence>MSAIAKPPSSDRATHARLDLLGRVLVGVAALGAAASAGYALWSLGGADDAIKVVSAWQAYGLAVFSVLFALLAARPRAYRGVWEVVIFHKLAMTLTAMVYQAQGGAAGASTTVVVDGILTVVLVAGYVLCRGWSRESPSPENG</sequence>
<feature type="transmembrane region" description="Helical" evidence="1">
    <location>
        <begin position="81"/>
        <end position="100"/>
    </location>
</feature>
<accession>A0ABW2KAH3</accession>
<reference evidence="3" key="1">
    <citation type="journal article" date="2019" name="Int. J. Syst. Evol. Microbiol.">
        <title>The Global Catalogue of Microorganisms (GCM) 10K type strain sequencing project: providing services to taxonomists for standard genome sequencing and annotation.</title>
        <authorList>
            <consortium name="The Broad Institute Genomics Platform"/>
            <consortium name="The Broad Institute Genome Sequencing Center for Infectious Disease"/>
            <person name="Wu L."/>
            <person name="Ma J."/>
        </authorList>
    </citation>
    <scope>NUCLEOTIDE SEQUENCE [LARGE SCALE GENOMIC DNA]</scope>
    <source>
        <strain evidence="3">CGMCC 4.7382</strain>
    </source>
</reference>
<dbReference type="Proteomes" id="UP001596540">
    <property type="component" value="Unassembled WGS sequence"/>
</dbReference>
<keyword evidence="1" id="KW-1133">Transmembrane helix</keyword>
<keyword evidence="1" id="KW-0472">Membrane</keyword>
<dbReference type="RefSeq" id="WP_379869153.1">
    <property type="nucleotide sequence ID" value="NZ_JBHTBH010000002.1"/>
</dbReference>
<gene>
    <name evidence="2" type="ORF">ACFQRF_04675</name>
</gene>
<feature type="transmembrane region" description="Helical" evidence="1">
    <location>
        <begin position="106"/>
        <end position="130"/>
    </location>
</feature>
<name>A0ABW2KAH3_9ACTN</name>
<proteinExistence type="predicted"/>
<evidence type="ECO:0000313" key="2">
    <source>
        <dbReference type="EMBL" id="MFC7327029.1"/>
    </source>
</evidence>
<comment type="caution">
    <text evidence="2">The sequence shown here is derived from an EMBL/GenBank/DDBJ whole genome shotgun (WGS) entry which is preliminary data.</text>
</comment>
<dbReference type="EMBL" id="JBHTBH010000002">
    <property type="protein sequence ID" value="MFC7327029.1"/>
    <property type="molecule type" value="Genomic_DNA"/>
</dbReference>
<feature type="transmembrane region" description="Helical" evidence="1">
    <location>
        <begin position="54"/>
        <end position="74"/>
    </location>
</feature>
<evidence type="ECO:0000256" key="1">
    <source>
        <dbReference type="SAM" id="Phobius"/>
    </source>
</evidence>
<keyword evidence="3" id="KW-1185">Reference proteome</keyword>
<evidence type="ECO:0000313" key="3">
    <source>
        <dbReference type="Proteomes" id="UP001596540"/>
    </source>
</evidence>
<feature type="transmembrane region" description="Helical" evidence="1">
    <location>
        <begin position="20"/>
        <end position="42"/>
    </location>
</feature>
<keyword evidence="1" id="KW-0812">Transmembrane</keyword>
<organism evidence="2 3">
    <name type="scientific">Marinactinospora rubrisoli</name>
    <dbReference type="NCBI Taxonomy" id="2715399"/>
    <lineage>
        <taxon>Bacteria</taxon>
        <taxon>Bacillati</taxon>
        <taxon>Actinomycetota</taxon>
        <taxon>Actinomycetes</taxon>
        <taxon>Streptosporangiales</taxon>
        <taxon>Nocardiopsidaceae</taxon>
        <taxon>Marinactinospora</taxon>
    </lineage>
</organism>